<reference evidence="8 9" key="1">
    <citation type="journal article" date="2018" name="Int. J. Syst. Evol. Microbiol.">
        <title>Bifidobacterium catulorum sp. nov., a novel taxon from the faeces of the baby common marmoset (Callithrix jacchus).</title>
        <authorList>
            <person name="Modesto M."/>
            <person name="Michelini S."/>
            <person name="Oki K."/>
            <person name="Biavati B."/>
            <person name="Watanabe K."/>
            <person name="Mattarelli P."/>
        </authorList>
    </citation>
    <scope>NUCLEOTIDE SEQUENCE [LARGE SCALE GENOMIC DNA]</scope>
    <source>
        <strain evidence="8 9">MRM 8.19</strain>
    </source>
</reference>
<evidence type="ECO:0000256" key="7">
    <source>
        <dbReference type="SAM" id="Phobius"/>
    </source>
</evidence>
<feature type="transmembrane region" description="Helical" evidence="7">
    <location>
        <begin position="215"/>
        <end position="233"/>
    </location>
</feature>
<keyword evidence="3" id="KW-1003">Cell membrane</keyword>
<dbReference type="AlphaFoldDB" id="A0A2U2MQN2"/>
<dbReference type="OrthoDB" id="9766798at2"/>
<evidence type="ECO:0000256" key="5">
    <source>
        <dbReference type="ARBA" id="ARBA00022989"/>
    </source>
</evidence>
<dbReference type="PANTHER" id="PTHR30106:SF1">
    <property type="entry name" value="UPF0324 MEMBRANE PROTEIN FN0533"/>
    <property type="match status" value="1"/>
</dbReference>
<feature type="transmembrane region" description="Helical" evidence="7">
    <location>
        <begin position="464"/>
        <end position="489"/>
    </location>
</feature>
<dbReference type="InterPro" id="IPR018383">
    <property type="entry name" value="UPF0324_pro"/>
</dbReference>
<evidence type="ECO:0000256" key="2">
    <source>
        <dbReference type="ARBA" id="ARBA00007977"/>
    </source>
</evidence>
<comment type="similarity">
    <text evidence="2">Belongs to the UPF0324 family.</text>
</comment>
<keyword evidence="6 7" id="KW-0472">Membrane</keyword>
<dbReference type="RefSeq" id="WP_109137970.1">
    <property type="nucleotide sequence ID" value="NZ_QFFN01000034.1"/>
</dbReference>
<dbReference type="EMBL" id="QFFN01000034">
    <property type="protein sequence ID" value="PWG59156.1"/>
    <property type="molecule type" value="Genomic_DNA"/>
</dbReference>
<evidence type="ECO:0000313" key="9">
    <source>
        <dbReference type="Proteomes" id="UP000245753"/>
    </source>
</evidence>
<feature type="transmembrane region" description="Helical" evidence="7">
    <location>
        <begin position="245"/>
        <end position="266"/>
    </location>
</feature>
<evidence type="ECO:0000256" key="4">
    <source>
        <dbReference type="ARBA" id="ARBA00022692"/>
    </source>
</evidence>
<keyword evidence="4 7" id="KW-0812">Transmembrane</keyword>
<keyword evidence="9" id="KW-1185">Reference proteome</keyword>
<sequence length="495" mass="51946">MTTSVTPSAEASAAKASKAAKAKEAVPAAAEGNKILGSEDWWAVFIGLGIVVLAFVLWAAGSSLNIFAAKIPSWGSWSFLFEGGDVVKNGATTHAAGLAQRWPNILALFALFAVVFGVAAYFLRLKVQAFLGGFLALFVLSFVINVFSTSKFANSYNLEAPLVALVVGLLLGNLFNLEGFFGGSLRTELYVKVGIVLLGATLPFTTIVSAGPVAFLQATFIAVSTFLVIYFAGTKLFGLDKRFSATLGAGGSICGVSAGIAVGSAVKSRKEHVSAVISIVVVWAIISIFLLTGLGKALNLPDGVAGAWVGTSEFADAAGVTAAASFGEQGIAAFTLMKVVGRDIFIGVWCLILAFVAITYWDRQDRVAEAKASGRDVSQLPKQKLDVAQIWHRFPKFVIGFFVASIFLTVVIASAGASASAGITSDLITPVKELRTWAFTFTFLSIGLTTRFRQLSSLGWKPIAAFSVGAVVNIILGFVLSAVLLPGFWANIPVA</sequence>
<dbReference type="Pfam" id="PF03601">
    <property type="entry name" value="Cons_hypoth698"/>
    <property type="match status" value="1"/>
</dbReference>
<feature type="transmembrane region" description="Helical" evidence="7">
    <location>
        <begin position="105"/>
        <end position="123"/>
    </location>
</feature>
<name>A0A2U2MQN2_9BIFI</name>
<proteinExistence type="inferred from homology"/>
<accession>A0A2U2MQN2</accession>
<feature type="transmembrane region" description="Helical" evidence="7">
    <location>
        <begin position="397"/>
        <end position="422"/>
    </location>
</feature>
<dbReference type="GO" id="GO:0005886">
    <property type="term" value="C:plasma membrane"/>
    <property type="evidence" value="ECO:0007669"/>
    <property type="project" value="UniProtKB-SubCell"/>
</dbReference>
<feature type="transmembrane region" description="Helical" evidence="7">
    <location>
        <begin position="189"/>
        <end position="208"/>
    </location>
</feature>
<feature type="transmembrane region" description="Helical" evidence="7">
    <location>
        <begin position="160"/>
        <end position="177"/>
    </location>
</feature>
<gene>
    <name evidence="8" type="ORF">DF200_09160</name>
</gene>
<keyword evidence="5 7" id="KW-1133">Transmembrane helix</keyword>
<comment type="caution">
    <text evidence="8">The sequence shown here is derived from an EMBL/GenBank/DDBJ whole genome shotgun (WGS) entry which is preliminary data.</text>
</comment>
<evidence type="ECO:0000256" key="1">
    <source>
        <dbReference type="ARBA" id="ARBA00004651"/>
    </source>
</evidence>
<feature type="transmembrane region" description="Helical" evidence="7">
    <location>
        <begin position="273"/>
        <end position="294"/>
    </location>
</feature>
<feature type="transmembrane region" description="Helical" evidence="7">
    <location>
        <begin position="129"/>
        <end position="148"/>
    </location>
</feature>
<feature type="transmembrane region" description="Helical" evidence="7">
    <location>
        <begin position="344"/>
        <end position="361"/>
    </location>
</feature>
<feature type="transmembrane region" description="Helical" evidence="7">
    <location>
        <begin position="41"/>
        <end position="60"/>
    </location>
</feature>
<evidence type="ECO:0000313" key="8">
    <source>
        <dbReference type="EMBL" id="PWG59156.1"/>
    </source>
</evidence>
<dbReference type="Proteomes" id="UP000245753">
    <property type="component" value="Unassembled WGS sequence"/>
</dbReference>
<evidence type="ECO:0000256" key="6">
    <source>
        <dbReference type="ARBA" id="ARBA00023136"/>
    </source>
</evidence>
<dbReference type="PANTHER" id="PTHR30106">
    <property type="entry name" value="INNER MEMBRANE PROTEIN YEIH-RELATED"/>
    <property type="match status" value="1"/>
</dbReference>
<evidence type="ECO:0000256" key="3">
    <source>
        <dbReference type="ARBA" id="ARBA00022475"/>
    </source>
</evidence>
<protein>
    <submittedName>
        <fullName evidence="8">Putative sulfate exporter family transporter</fullName>
    </submittedName>
</protein>
<feature type="transmembrane region" description="Helical" evidence="7">
    <location>
        <begin position="434"/>
        <end position="452"/>
    </location>
</feature>
<comment type="subcellular location">
    <subcellularLocation>
        <location evidence="1">Cell membrane</location>
        <topology evidence="1">Multi-pass membrane protein</topology>
    </subcellularLocation>
</comment>
<organism evidence="8 9">
    <name type="scientific">Bifidobacterium catulorum</name>
    <dbReference type="NCBI Taxonomy" id="1630173"/>
    <lineage>
        <taxon>Bacteria</taxon>
        <taxon>Bacillati</taxon>
        <taxon>Actinomycetota</taxon>
        <taxon>Actinomycetes</taxon>
        <taxon>Bifidobacteriales</taxon>
        <taxon>Bifidobacteriaceae</taxon>
        <taxon>Bifidobacterium</taxon>
    </lineage>
</organism>